<evidence type="ECO:0000259" key="14">
    <source>
        <dbReference type="PROSITE" id="PS50893"/>
    </source>
</evidence>
<dbReference type="InterPro" id="IPR050611">
    <property type="entry name" value="ABCF"/>
</dbReference>
<evidence type="ECO:0000256" key="11">
    <source>
        <dbReference type="ARBA" id="ARBA00023242"/>
    </source>
</evidence>
<feature type="compositionally biased region" description="Basic residues" evidence="13">
    <location>
        <begin position="343"/>
        <end position="357"/>
    </location>
</feature>
<feature type="compositionally biased region" description="Basic residues" evidence="13">
    <location>
        <begin position="153"/>
        <end position="164"/>
    </location>
</feature>
<dbReference type="FunFam" id="3.40.50.300:FF:000471">
    <property type="entry name" value="ATP-binding cassette, sub-family F (GCN20), member 1"/>
    <property type="match status" value="1"/>
</dbReference>
<dbReference type="PROSITE" id="PS50893">
    <property type="entry name" value="ABC_TRANSPORTER_2"/>
    <property type="match status" value="2"/>
</dbReference>
<dbReference type="InterPro" id="IPR003593">
    <property type="entry name" value="AAA+_ATPase"/>
</dbReference>
<feature type="region of interest" description="Disordered" evidence="13">
    <location>
        <begin position="1"/>
        <end position="386"/>
    </location>
</feature>
<name>A0A8D9AVA0_9HEMI</name>
<feature type="compositionally biased region" description="Basic and acidic residues" evidence="13">
    <location>
        <begin position="509"/>
        <end position="553"/>
    </location>
</feature>
<feature type="compositionally biased region" description="Acidic residues" evidence="13">
    <location>
        <begin position="363"/>
        <end position="372"/>
    </location>
</feature>
<evidence type="ECO:0000256" key="13">
    <source>
        <dbReference type="SAM" id="MobiDB-lite"/>
    </source>
</evidence>
<feature type="compositionally biased region" description="Basic and acidic residues" evidence="13">
    <location>
        <begin position="596"/>
        <end position="608"/>
    </location>
</feature>
<dbReference type="PROSITE" id="PS00211">
    <property type="entry name" value="ABC_TRANSPORTER_1"/>
    <property type="match status" value="2"/>
</dbReference>
<feature type="compositionally biased region" description="Basic residues" evidence="13">
    <location>
        <begin position="478"/>
        <end position="487"/>
    </location>
</feature>
<feature type="domain" description="ABC transporter" evidence="14">
    <location>
        <begin position="667"/>
        <end position="909"/>
    </location>
</feature>
<dbReference type="SMART" id="SM00382">
    <property type="entry name" value="AAA"/>
    <property type="match status" value="2"/>
</dbReference>
<evidence type="ECO:0000313" key="15">
    <source>
        <dbReference type="EMBL" id="CAG6773464.1"/>
    </source>
</evidence>
<feature type="compositionally biased region" description="Basic residues" evidence="13">
    <location>
        <begin position="609"/>
        <end position="619"/>
    </location>
</feature>
<feature type="compositionally biased region" description="Basic and acidic residues" evidence="13">
    <location>
        <begin position="920"/>
        <end position="956"/>
    </location>
</feature>
<dbReference type="GO" id="GO:0005635">
    <property type="term" value="C:nuclear envelope"/>
    <property type="evidence" value="ECO:0007669"/>
    <property type="project" value="UniProtKB-SubCell"/>
</dbReference>
<feature type="compositionally biased region" description="Basic residues" evidence="13">
    <location>
        <begin position="53"/>
        <end position="63"/>
    </location>
</feature>
<dbReference type="GO" id="GO:0005737">
    <property type="term" value="C:cytoplasm"/>
    <property type="evidence" value="ECO:0007669"/>
    <property type="project" value="UniProtKB-SubCell"/>
</dbReference>
<evidence type="ECO:0000256" key="7">
    <source>
        <dbReference type="ARBA" id="ARBA00022737"/>
    </source>
</evidence>
<dbReference type="InterPro" id="IPR003439">
    <property type="entry name" value="ABC_transporter-like_ATP-bd"/>
</dbReference>
<evidence type="ECO:0000256" key="8">
    <source>
        <dbReference type="ARBA" id="ARBA00022741"/>
    </source>
</evidence>
<sequence length="1214" mass="136458">MGPKKKGNKKNDDFPSSEDEKEQVAPKAKAKNTKKKGKDDFPSDNEENEKPVSKSKAKNAKKKNKDDFPSSDEGPQKPKTKNSKKGKDDISDDENDKPAPKAKGKNAKKKNKDDFPSSDEDNEKPAPKAKGKNAKKKTKDDFQDSDEDEKPTTKAKGKNAKKKNKNDFPTSDEEDEKPAPKAKGKNLKKKSKDDFPSSDEDNEKPVVKAKGKNAKKKNKDDFPSSDEENEKPAPKSKAKNTKKKNKDDFPSSDEEDNPTAPKAEDKKAKITNIDNIISDDEDEEHINKEETVPKEKMDVDVSDEGEKEQKPAAKSNKTKKSGKKGKDALENDMSDEENESKPAKSKAISKKAARKNKKFELLGDSDEEDEGEDSFHPNWRGNLRKKNLANINYAEETIMVDSDVDMSDDAKPKHSIDLAAPNILEQTKNLSKSGKNKNNKKELIEKDIDNEDSTQPQPSEKDIDEEVKEIKNDSSKAKLGKKAKRKNKDWDESDLLEASGDAEPVALTESKDVSEDLVKEIESLSIDEKKKEVEKVEETKKVDSKPAKEEKVSKKNKKKERKDLLDEILSAPSKETKSEEPAEPVDEEVEEMETELVAKEESKLSKEKKMTHKEKKKMRKDLEFQKQVDTITKKGGQGHSELGDNFTVSQMEKTGGQLAALENAVDIKVENFSISAKGNDLFVNANLLIANGRHYGLVGPNGHGKTTLLRHIASRVLSVPPNIDILYCEQEVVADDLTAVDSVLKADVKRTELLAECAKLEAAPYSEEQQEKLKEVYEELKAIGADSAEPRARRILAGLGFSRSMQDRATKNFSGGWRMRVSLARALFVEPTLLLLDEPTNHLDLNAVIWLDNYLQGWKKTLLIVSHDQSFLDNVCNEIIHLDQQKLYYYKGNYSMFKKMYAQKSKERLKEFEKQEKRIKELKSHGQSKKQAEKKTKEVLTRKQEKNKTKLQKQDEDQGPTELIQKPREYVVKFSFPDPPPLQPPILGLHNTTFAYEGMKPLFVEVDFGIDLASRIAIVGPNGVGKSTFLKLFVGELQPQQGELKKNHRLRIGRFDQHSGEHLTAEETPAEYLQRLFNLPYEKARKQLGTFGLAGHAHTIKMKDLSGGQKARVALAELTLNAPDVIILDEPTNNLDIESIDALADAINEYKGGVVIVSHDERLIRDTECTLWVIENQTIEEIDGDFDDYRKELLEALGEVVNNPSMIANAAVDQ</sequence>
<evidence type="ECO:0000256" key="10">
    <source>
        <dbReference type="ARBA" id="ARBA00023159"/>
    </source>
</evidence>
<dbReference type="AlphaFoldDB" id="A0A8D9AVA0"/>
<proteinExistence type="inferred from homology"/>
<comment type="subcellular location">
    <subcellularLocation>
        <location evidence="2">Cytoplasm</location>
    </subcellularLocation>
    <subcellularLocation>
        <location evidence="1">Nucleus envelope</location>
    </subcellularLocation>
    <subcellularLocation>
        <location evidence="3">Nucleus</location>
        <location evidence="3">Nucleoplasm</location>
    </subcellularLocation>
</comment>
<evidence type="ECO:0000256" key="5">
    <source>
        <dbReference type="ARBA" id="ARBA00022490"/>
    </source>
</evidence>
<feature type="compositionally biased region" description="Basic and acidic residues" evidence="13">
    <location>
        <begin position="285"/>
        <end position="299"/>
    </location>
</feature>
<comment type="similarity">
    <text evidence="4">Belongs to the ABC transporter superfamily. ABCF family. EF3 subfamily.</text>
</comment>
<dbReference type="InterPro" id="IPR017871">
    <property type="entry name" value="ABC_transporter-like_CS"/>
</dbReference>
<dbReference type="SUPFAM" id="SSF52540">
    <property type="entry name" value="P-loop containing nucleoside triphosphate hydrolases"/>
    <property type="match status" value="2"/>
</dbReference>
<dbReference type="Pfam" id="PF12848">
    <property type="entry name" value="ABC_tran_Xtn"/>
    <property type="match status" value="1"/>
</dbReference>
<reference evidence="15" key="1">
    <citation type="submission" date="2021-05" db="EMBL/GenBank/DDBJ databases">
        <authorList>
            <person name="Alioto T."/>
            <person name="Alioto T."/>
            <person name="Gomez Garrido J."/>
        </authorList>
    </citation>
    <scope>NUCLEOTIDE SEQUENCE</scope>
</reference>
<dbReference type="GO" id="GO:0016887">
    <property type="term" value="F:ATP hydrolysis activity"/>
    <property type="evidence" value="ECO:0007669"/>
    <property type="project" value="InterPro"/>
</dbReference>
<dbReference type="InterPro" id="IPR027417">
    <property type="entry name" value="P-loop_NTPase"/>
</dbReference>
<feature type="compositionally biased region" description="Basic residues" evidence="13">
    <location>
        <begin position="127"/>
        <end position="137"/>
    </location>
</feature>
<dbReference type="EMBL" id="HBUF01591257">
    <property type="protein sequence ID" value="CAG6773464.1"/>
    <property type="molecule type" value="Transcribed_RNA"/>
</dbReference>
<dbReference type="GO" id="GO:0005524">
    <property type="term" value="F:ATP binding"/>
    <property type="evidence" value="ECO:0007669"/>
    <property type="project" value="UniProtKB-KW"/>
</dbReference>
<dbReference type="Gene3D" id="3.40.50.300">
    <property type="entry name" value="P-loop containing nucleotide triphosphate hydrolases"/>
    <property type="match status" value="2"/>
</dbReference>
<keyword evidence="10" id="KW-0010">Activator</keyword>
<dbReference type="FunFam" id="3.40.50.300:FF:000472">
    <property type="entry name" value="ATP-binding cassette, sub-family F (GCN20), member 1"/>
    <property type="match status" value="1"/>
</dbReference>
<feature type="compositionally biased region" description="Basic residues" evidence="13">
    <location>
        <begin position="180"/>
        <end position="190"/>
    </location>
</feature>
<protein>
    <recommendedName>
        <fullName evidence="12">ATP-binding cassette sub-family F member 1</fullName>
    </recommendedName>
</protein>
<keyword evidence="8" id="KW-0547">Nucleotide-binding</keyword>
<evidence type="ECO:0000256" key="4">
    <source>
        <dbReference type="ARBA" id="ARBA00011054"/>
    </source>
</evidence>
<keyword evidence="11" id="KW-0539">Nucleus</keyword>
<evidence type="ECO:0000256" key="1">
    <source>
        <dbReference type="ARBA" id="ARBA00004259"/>
    </source>
</evidence>
<dbReference type="PANTHER" id="PTHR19211">
    <property type="entry name" value="ATP-BINDING TRANSPORT PROTEIN-RELATED"/>
    <property type="match status" value="1"/>
</dbReference>
<dbReference type="GO" id="GO:0005654">
    <property type="term" value="C:nucleoplasm"/>
    <property type="evidence" value="ECO:0007669"/>
    <property type="project" value="UniProtKB-SubCell"/>
</dbReference>
<feature type="region of interest" description="Disordered" evidence="13">
    <location>
        <begin position="401"/>
        <end position="619"/>
    </location>
</feature>
<keyword evidence="5" id="KW-0963">Cytoplasm</keyword>
<evidence type="ECO:0000256" key="2">
    <source>
        <dbReference type="ARBA" id="ARBA00004496"/>
    </source>
</evidence>
<evidence type="ECO:0000256" key="12">
    <source>
        <dbReference type="ARBA" id="ARBA00073921"/>
    </source>
</evidence>
<feature type="domain" description="ABC transporter" evidence="14">
    <location>
        <begin position="987"/>
        <end position="1201"/>
    </location>
</feature>
<dbReference type="InterPro" id="IPR032781">
    <property type="entry name" value="ABC_tran_Xtn"/>
</dbReference>
<evidence type="ECO:0000256" key="6">
    <source>
        <dbReference type="ARBA" id="ARBA00022553"/>
    </source>
</evidence>
<keyword evidence="7" id="KW-0677">Repeat</keyword>
<evidence type="ECO:0000256" key="9">
    <source>
        <dbReference type="ARBA" id="ARBA00022840"/>
    </source>
</evidence>
<feature type="compositionally biased region" description="Basic residues" evidence="13">
    <location>
        <begin position="100"/>
        <end position="110"/>
    </location>
</feature>
<accession>A0A8D9AVA0</accession>
<organism evidence="15">
    <name type="scientific">Cacopsylla melanoneura</name>
    <dbReference type="NCBI Taxonomy" id="428564"/>
    <lineage>
        <taxon>Eukaryota</taxon>
        <taxon>Metazoa</taxon>
        <taxon>Ecdysozoa</taxon>
        <taxon>Arthropoda</taxon>
        <taxon>Hexapoda</taxon>
        <taxon>Insecta</taxon>
        <taxon>Pterygota</taxon>
        <taxon>Neoptera</taxon>
        <taxon>Paraneoptera</taxon>
        <taxon>Hemiptera</taxon>
        <taxon>Sternorrhyncha</taxon>
        <taxon>Psylloidea</taxon>
        <taxon>Psyllidae</taxon>
        <taxon>Psyllinae</taxon>
        <taxon>Cacopsylla</taxon>
    </lineage>
</organism>
<feature type="compositionally biased region" description="Acidic residues" evidence="13">
    <location>
        <begin position="581"/>
        <end position="594"/>
    </location>
</feature>
<feature type="compositionally biased region" description="Basic residues" evidence="13">
    <location>
        <begin position="234"/>
        <end position="244"/>
    </location>
</feature>
<dbReference type="CDD" id="cd03221">
    <property type="entry name" value="ABCF_EF-3"/>
    <property type="match status" value="2"/>
</dbReference>
<keyword evidence="9 15" id="KW-0067">ATP-binding</keyword>
<feature type="region of interest" description="Disordered" evidence="13">
    <location>
        <begin position="920"/>
        <end position="960"/>
    </location>
</feature>
<keyword evidence="6" id="KW-0597">Phosphoprotein</keyword>
<evidence type="ECO:0000256" key="3">
    <source>
        <dbReference type="ARBA" id="ARBA00004642"/>
    </source>
</evidence>
<dbReference type="PANTHER" id="PTHR19211:SF14">
    <property type="entry name" value="ATP-BINDING CASSETTE SUB-FAMILY F MEMBER 1"/>
    <property type="match status" value="1"/>
</dbReference>
<dbReference type="Pfam" id="PF00005">
    <property type="entry name" value="ABC_tran"/>
    <property type="match status" value="2"/>
</dbReference>
<feature type="compositionally biased region" description="Basic residues" evidence="13">
    <location>
        <begin position="207"/>
        <end position="217"/>
    </location>
</feature>